<reference evidence="5" key="2">
    <citation type="submission" date="2019-02" db="EMBL/GenBank/DDBJ databases">
        <title>Opniocepnalus argus Var Kimnra genome.</title>
        <authorList>
            <person name="Zhou C."/>
            <person name="Xiao S."/>
        </authorList>
    </citation>
    <scope>NUCLEOTIDE SEQUENCE [LARGE SCALE GENOMIC DNA]</scope>
</reference>
<dbReference type="Gene3D" id="3.30.70.270">
    <property type="match status" value="1"/>
</dbReference>
<dbReference type="PANTHER" id="PTHR24559:SF444">
    <property type="entry name" value="REVERSE TRANSCRIPTASE DOMAIN-CONTAINING PROTEIN"/>
    <property type="match status" value="1"/>
</dbReference>
<gene>
    <name evidence="4" type="ORF">EXN66_Car013671</name>
</gene>
<evidence type="ECO:0000256" key="2">
    <source>
        <dbReference type="ARBA" id="ARBA00012180"/>
    </source>
</evidence>
<evidence type="ECO:0000313" key="5">
    <source>
        <dbReference type="Proteomes" id="UP000503349"/>
    </source>
</evidence>
<accession>A0A6G1Q5S8</accession>
<reference evidence="4 5" key="1">
    <citation type="submission" date="2019-02" db="EMBL/GenBank/DDBJ databases">
        <title>Opniocepnalus argus genome.</title>
        <authorList>
            <person name="Zhou C."/>
            <person name="Xiao S."/>
        </authorList>
    </citation>
    <scope>NUCLEOTIDE SEQUENCE [LARGE SCALE GENOMIC DNA]</scope>
    <source>
        <strain evidence="4">OARG1902GOOAL</strain>
        <tissue evidence="4">Muscle</tissue>
    </source>
</reference>
<evidence type="ECO:0000256" key="1">
    <source>
        <dbReference type="ARBA" id="ARBA00010879"/>
    </source>
</evidence>
<dbReference type="FunFam" id="3.30.70.270:FF:000003">
    <property type="entry name" value="Transposon Ty3-G Gag-Pol polyprotein"/>
    <property type="match status" value="1"/>
</dbReference>
<dbReference type="PANTHER" id="PTHR24559">
    <property type="entry name" value="TRANSPOSON TY3-I GAG-POL POLYPROTEIN"/>
    <property type="match status" value="1"/>
</dbReference>
<dbReference type="GO" id="GO:0004523">
    <property type="term" value="F:RNA-DNA hybrid ribonuclease activity"/>
    <property type="evidence" value="ECO:0007669"/>
    <property type="project" value="UniProtKB-EC"/>
</dbReference>
<proteinExistence type="inferred from homology"/>
<keyword evidence="4" id="KW-0645">Protease</keyword>
<dbReference type="EMBL" id="CM015724">
    <property type="protein sequence ID" value="KAF3697990.1"/>
    <property type="molecule type" value="Genomic_DNA"/>
</dbReference>
<dbReference type="Proteomes" id="UP000503349">
    <property type="component" value="Chromosome 13"/>
</dbReference>
<dbReference type="GO" id="GO:0008233">
    <property type="term" value="F:peptidase activity"/>
    <property type="evidence" value="ECO:0007669"/>
    <property type="project" value="UniProtKB-KW"/>
</dbReference>
<organism evidence="4 5">
    <name type="scientific">Channa argus</name>
    <name type="common">Northern snakehead</name>
    <name type="synonym">Ophicephalus argus</name>
    <dbReference type="NCBI Taxonomy" id="215402"/>
    <lineage>
        <taxon>Eukaryota</taxon>
        <taxon>Metazoa</taxon>
        <taxon>Chordata</taxon>
        <taxon>Craniata</taxon>
        <taxon>Vertebrata</taxon>
        <taxon>Euteleostomi</taxon>
        <taxon>Actinopterygii</taxon>
        <taxon>Neopterygii</taxon>
        <taxon>Teleostei</taxon>
        <taxon>Neoteleostei</taxon>
        <taxon>Acanthomorphata</taxon>
        <taxon>Anabantaria</taxon>
        <taxon>Anabantiformes</taxon>
        <taxon>Channoidei</taxon>
        <taxon>Channidae</taxon>
        <taxon>Channa</taxon>
    </lineage>
</organism>
<name>A0A6G1Q5S8_CHAAH</name>
<keyword evidence="4" id="KW-0378">Hydrolase</keyword>
<dbReference type="SUPFAM" id="SSF56672">
    <property type="entry name" value="DNA/RNA polymerases"/>
    <property type="match status" value="1"/>
</dbReference>
<dbReference type="GO" id="GO:0006508">
    <property type="term" value="P:proteolysis"/>
    <property type="evidence" value="ECO:0007669"/>
    <property type="project" value="UniProtKB-KW"/>
</dbReference>
<dbReference type="InterPro" id="IPR043502">
    <property type="entry name" value="DNA/RNA_pol_sf"/>
</dbReference>
<dbReference type="CDD" id="cd01647">
    <property type="entry name" value="RT_LTR"/>
    <property type="match status" value="1"/>
</dbReference>
<evidence type="ECO:0000259" key="3">
    <source>
        <dbReference type="Pfam" id="PF00078"/>
    </source>
</evidence>
<dbReference type="InterPro" id="IPR000477">
    <property type="entry name" value="RT_dom"/>
</dbReference>
<dbReference type="AlphaFoldDB" id="A0A6G1Q5S8"/>
<evidence type="ECO:0000313" key="4">
    <source>
        <dbReference type="EMBL" id="KAF3697990.1"/>
    </source>
</evidence>
<dbReference type="Pfam" id="PF00078">
    <property type="entry name" value="RVT_1"/>
    <property type="match status" value="1"/>
</dbReference>
<protein>
    <recommendedName>
        <fullName evidence="2">ribonuclease H</fullName>
        <ecNumber evidence="2">3.1.26.4</ecNumber>
    </recommendedName>
</protein>
<comment type="similarity">
    <text evidence="1">Belongs to the beta type-B retroviral polymerase family. HERV class-II K(HML-2) pol subfamily.</text>
</comment>
<dbReference type="EC" id="3.1.26.4" evidence="2"/>
<dbReference type="InterPro" id="IPR053134">
    <property type="entry name" value="RNA-dir_DNA_polymerase"/>
</dbReference>
<sequence>MKCSSCMRNPAPSQLQCRTTVESNLENKKLHSQQSADFIFKVMAMGLTNAPATGQRLMEMVLRGLPWKTCLVYLDDVLIYSRSFSQHLQHLEEILSRFQSSGLKLNPSKCCYATDRVQFLELGFSTKQSVGLTKPVGLLVFNFKMFIKNIYRFLNIFYTF</sequence>
<dbReference type="InterPro" id="IPR043128">
    <property type="entry name" value="Rev_trsase/Diguanyl_cyclase"/>
</dbReference>
<feature type="domain" description="Reverse transcriptase" evidence="3">
    <location>
        <begin position="22"/>
        <end position="120"/>
    </location>
</feature>
<keyword evidence="5" id="KW-1185">Reference proteome</keyword>